<protein>
    <submittedName>
        <fullName evidence="2">Uncharacterized protein</fullName>
    </submittedName>
</protein>
<feature type="compositionally biased region" description="Basic and acidic residues" evidence="1">
    <location>
        <begin position="269"/>
        <end position="278"/>
    </location>
</feature>
<evidence type="ECO:0000256" key="1">
    <source>
        <dbReference type="SAM" id="MobiDB-lite"/>
    </source>
</evidence>
<reference evidence="2 3" key="1">
    <citation type="submission" date="2017-11" db="EMBL/GenBank/DDBJ databases">
        <title>De novo assembly and phasing of dikaryotic genomes from two isolates of Puccinia coronata f. sp. avenae, the causal agent of oat crown rust.</title>
        <authorList>
            <person name="Miller M.E."/>
            <person name="Zhang Y."/>
            <person name="Omidvar V."/>
            <person name="Sperschneider J."/>
            <person name="Schwessinger B."/>
            <person name="Raley C."/>
            <person name="Palmer J.M."/>
            <person name="Garnica D."/>
            <person name="Upadhyaya N."/>
            <person name="Rathjen J."/>
            <person name="Taylor J.M."/>
            <person name="Park R.F."/>
            <person name="Dodds P.N."/>
            <person name="Hirsch C.D."/>
            <person name="Kianian S.F."/>
            <person name="Figueroa M."/>
        </authorList>
    </citation>
    <scope>NUCLEOTIDE SEQUENCE [LARGE SCALE GENOMIC DNA]</scope>
    <source>
        <strain evidence="2">12SD80</strain>
    </source>
</reference>
<proteinExistence type="predicted"/>
<accession>A0A2N5SNM9</accession>
<feature type="compositionally biased region" description="Polar residues" evidence="1">
    <location>
        <begin position="307"/>
        <end position="320"/>
    </location>
</feature>
<dbReference type="Proteomes" id="UP000235392">
    <property type="component" value="Unassembled WGS sequence"/>
</dbReference>
<sequence length="364" mass="38312">MQEEEQPMSADEVPTENAEDILSTTPLRRSGRIRHPPLRYQSSPAPATPSKPAGQGGKNASTEAPTNQSAVATPSKPGGKGQKPTKALDEQPEIPTPSKPAGKGRKGVKAKAPANKTAIATPSKPAGRGRKSATTLKVKAELQANTNLEASDNDPRAQAVKVTESDLQPGKATDHFKAHGSDIGSDSTVPAASFSRADSAHLHLLAEQQLRLSPVNEKPTDAAVKDGACNPNDKEPEAIEAKSGTATDTSPQARPAINHFNVDCSNGGYHDRNRKAARDATSSNSEVDMLSSPPSRSISVHLDNEAHQNVIQPEISLSLNESKHGGDTSGSKHDSNTSGVPAHFSSEVRTDELSHALKETLFEA</sequence>
<evidence type="ECO:0000313" key="2">
    <source>
        <dbReference type="EMBL" id="PLW14857.1"/>
    </source>
</evidence>
<feature type="compositionally biased region" description="Polar residues" evidence="1">
    <location>
        <begin position="58"/>
        <end position="72"/>
    </location>
</feature>
<feature type="compositionally biased region" description="Low complexity" evidence="1">
    <location>
        <begin position="42"/>
        <end position="53"/>
    </location>
</feature>
<feature type="region of interest" description="Disordered" evidence="1">
    <location>
        <begin position="1"/>
        <end position="190"/>
    </location>
</feature>
<feature type="region of interest" description="Disordered" evidence="1">
    <location>
        <begin position="211"/>
        <end position="351"/>
    </location>
</feature>
<name>A0A2N5SNM9_9BASI</name>
<feature type="compositionally biased region" description="Basic and acidic residues" evidence="1">
    <location>
        <begin position="321"/>
        <end position="335"/>
    </location>
</feature>
<feature type="compositionally biased region" description="Polar residues" evidence="1">
    <location>
        <begin position="280"/>
        <end position="298"/>
    </location>
</feature>
<organism evidence="2 3">
    <name type="scientific">Puccinia coronata f. sp. avenae</name>
    <dbReference type="NCBI Taxonomy" id="200324"/>
    <lineage>
        <taxon>Eukaryota</taxon>
        <taxon>Fungi</taxon>
        <taxon>Dikarya</taxon>
        <taxon>Basidiomycota</taxon>
        <taxon>Pucciniomycotina</taxon>
        <taxon>Pucciniomycetes</taxon>
        <taxon>Pucciniales</taxon>
        <taxon>Pucciniaceae</taxon>
        <taxon>Puccinia</taxon>
    </lineage>
</organism>
<dbReference type="AlphaFoldDB" id="A0A2N5SNM9"/>
<comment type="caution">
    <text evidence="2">The sequence shown here is derived from an EMBL/GenBank/DDBJ whole genome shotgun (WGS) entry which is preliminary data.</text>
</comment>
<gene>
    <name evidence="2" type="ORF">PCASD_15812</name>
</gene>
<dbReference type="EMBL" id="PGCI01000812">
    <property type="protein sequence ID" value="PLW14857.1"/>
    <property type="molecule type" value="Genomic_DNA"/>
</dbReference>
<evidence type="ECO:0000313" key="3">
    <source>
        <dbReference type="Proteomes" id="UP000235392"/>
    </source>
</evidence>